<evidence type="ECO:0000256" key="1">
    <source>
        <dbReference type="SAM" id="MobiDB-lite"/>
    </source>
</evidence>
<dbReference type="Proteomes" id="UP001562425">
    <property type="component" value="Unassembled WGS sequence"/>
</dbReference>
<feature type="compositionally biased region" description="Low complexity" evidence="1">
    <location>
        <begin position="29"/>
        <end position="52"/>
    </location>
</feature>
<feature type="region of interest" description="Disordered" evidence="1">
    <location>
        <begin position="17"/>
        <end position="65"/>
    </location>
</feature>
<gene>
    <name evidence="2" type="ORF">pipiens_011948</name>
</gene>
<name>A0ABD1D496_CULPP</name>
<evidence type="ECO:0000313" key="2">
    <source>
        <dbReference type="EMBL" id="KAL1394442.1"/>
    </source>
</evidence>
<accession>A0ABD1D496</accession>
<dbReference type="EMBL" id="JBEHCU010007598">
    <property type="protein sequence ID" value="KAL1394442.1"/>
    <property type="molecule type" value="Genomic_DNA"/>
</dbReference>
<reference evidence="2 3" key="1">
    <citation type="submission" date="2024-05" db="EMBL/GenBank/DDBJ databases">
        <title>Culex pipiens pipiens assembly and annotation.</title>
        <authorList>
            <person name="Alout H."/>
            <person name="Durand T."/>
        </authorList>
    </citation>
    <scope>NUCLEOTIDE SEQUENCE [LARGE SCALE GENOMIC DNA]</scope>
    <source>
        <strain evidence="2">HA-2024</strain>
        <tissue evidence="2">Whole body</tissue>
    </source>
</reference>
<organism evidence="2 3">
    <name type="scientific">Culex pipiens pipiens</name>
    <name type="common">Northern house mosquito</name>
    <dbReference type="NCBI Taxonomy" id="38569"/>
    <lineage>
        <taxon>Eukaryota</taxon>
        <taxon>Metazoa</taxon>
        <taxon>Ecdysozoa</taxon>
        <taxon>Arthropoda</taxon>
        <taxon>Hexapoda</taxon>
        <taxon>Insecta</taxon>
        <taxon>Pterygota</taxon>
        <taxon>Neoptera</taxon>
        <taxon>Endopterygota</taxon>
        <taxon>Diptera</taxon>
        <taxon>Nematocera</taxon>
        <taxon>Culicoidea</taxon>
        <taxon>Culicidae</taxon>
        <taxon>Culicinae</taxon>
        <taxon>Culicini</taxon>
        <taxon>Culex</taxon>
        <taxon>Culex</taxon>
    </lineage>
</organism>
<protein>
    <submittedName>
        <fullName evidence="2">Uncharacterized protein</fullName>
    </submittedName>
</protein>
<sequence length="65" mass="7186">SDALSLQHVRQTKNIIDNLKRLDAADRVPSSSSSQQPEASTSAQPQAPQQQPHRYGSRSSTRAHY</sequence>
<feature type="non-terminal residue" evidence="2">
    <location>
        <position position="1"/>
    </location>
</feature>
<keyword evidence="3" id="KW-1185">Reference proteome</keyword>
<proteinExistence type="predicted"/>
<dbReference type="AlphaFoldDB" id="A0ABD1D496"/>
<comment type="caution">
    <text evidence="2">The sequence shown here is derived from an EMBL/GenBank/DDBJ whole genome shotgun (WGS) entry which is preliminary data.</text>
</comment>
<evidence type="ECO:0000313" key="3">
    <source>
        <dbReference type="Proteomes" id="UP001562425"/>
    </source>
</evidence>